<comment type="caution">
    <text evidence="1">The sequence shown here is derived from an EMBL/GenBank/DDBJ whole genome shotgun (WGS) entry which is preliminary data.</text>
</comment>
<sequence length="309" mass="35671">MKELVSPKEAVLEFERFIVSEYLRYGSVDEIFRQHNDRALGISYPGVYHVLNRWGVVRGLGRTNTPLTESIEFLVRKIEKKIPLGTLYRSTPPSFRPSMATLHTIYRWAKRVVKEEIEKRDMRRAGTALFVTPHLSPNLVLLGRDTAPPRLDVGKPYGAISLPMGFSKSWERKRAALRVLQQEVFTNKLIENPASFNETANQLIDGLDPFMFLDIADVRVSVYHLELPRELSSLENFSSFKLKNFRFERVEDVLTMSQSKYLLRLGIEEIATGYLKYQERLAQGTTEPFYMDSFFNQRLALLVANQESV</sequence>
<protein>
    <submittedName>
        <fullName evidence="1">Uncharacterized protein</fullName>
    </submittedName>
</protein>
<reference evidence="1 2" key="1">
    <citation type="journal article" date="2015" name="Nature">
        <title>rRNA introns, odd ribosomes, and small enigmatic genomes across a large radiation of phyla.</title>
        <authorList>
            <person name="Brown C.T."/>
            <person name="Hug L.A."/>
            <person name="Thomas B.C."/>
            <person name="Sharon I."/>
            <person name="Castelle C.J."/>
            <person name="Singh A."/>
            <person name="Wilkins M.J."/>
            <person name="Williams K.H."/>
            <person name="Banfield J.F."/>
        </authorList>
    </citation>
    <scope>NUCLEOTIDE SEQUENCE [LARGE SCALE GENOMIC DNA]</scope>
</reference>
<accession>A0A0G1L8L7</accession>
<name>A0A0G1L8L7_9BACT</name>
<organism evidence="1 2">
    <name type="scientific">Candidatus Woesebacteria bacterium GW2011_GWA2_44_33</name>
    <dbReference type="NCBI Taxonomy" id="1618564"/>
    <lineage>
        <taxon>Bacteria</taxon>
        <taxon>Candidatus Woeseibacteriota</taxon>
    </lineage>
</organism>
<dbReference type="EMBL" id="LCIY01000049">
    <property type="protein sequence ID" value="KKT64982.1"/>
    <property type="molecule type" value="Genomic_DNA"/>
</dbReference>
<evidence type="ECO:0000313" key="1">
    <source>
        <dbReference type="EMBL" id="KKT64982.1"/>
    </source>
</evidence>
<dbReference type="Proteomes" id="UP000034826">
    <property type="component" value="Unassembled WGS sequence"/>
</dbReference>
<gene>
    <name evidence="1" type="ORF">UW60_C0049G0005</name>
</gene>
<dbReference type="AlphaFoldDB" id="A0A0G1L8L7"/>
<proteinExistence type="predicted"/>
<evidence type="ECO:0000313" key="2">
    <source>
        <dbReference type="Proteomes" id="UP000034826"/>
    </source>
</evidence>